<dbReference type="Proteomes" id="UP001233999">
    <property type="component" value="Unassembled WGS sequence"/>
</dbReference>
<dbReference type="InterPro" id="IPR036645">
    <property type="entry name" value="Elafin-like_sf"/>
</dbReference>
<keyword evidence="1" id="KW-0732">Signal</keyword>
<gene>
    <name evidence="3" type="ORF">L9F63_013507</name>
</gene>
<dbReference type="GO" id="GO:0005576">
    <property type="term" value="C:extracellular region"/>
    <property type="evidence" value="ECO:0007669"/>
    <property type="project" value="InterPro"/>
</dbReference>
<dbReference type="PROSITE" id="PS51257">
    <property type="entry name" value="PROKAR_LIPOPROTEIN"/>
    <property type="match status" value="1"/>
</dbReference>
<dbReference type="GO" id="GO:0030414">
    <property type="term" value="F:peptidase inhibitor activity"/>
    <property type="evidence" value="ECO:0007669"/>
    <property type="project" value="InterPro"/>
</dbReference>
<keyword evidence="4" id="KW-1185">Reference proteome</keyword>
<evidence type="ECO:0000313" key="4">
    <source>
        <dbReference type="Proteomes" id="UP001233999"/>
    </source>
</evidence>
<name>A0AAD8EM10_DIPPU</name>
<feature type="domain" description="WAP" evidence="2">
    <location>
        <begin position="51"/>
        <end position="111"/>
    </location>
</feature>
<evidence type="ECO:0000256" key="1">
    <source>
        <dbReference type="SAM" id="SignalP"/>
    </source>
</evidence>
<feature type="signal peptide" evidence="1">
    <location>
        <begin position="1"/>
        <end position="18"/>
    </location>
</feature>
<evidence type="ECO:0000313" key="3">
    <source>
        <dbReference type="EMBL" id="KAJ9595198.1"/>
    </source>
</evidence>
<dbReference type="AlphaFoldDB" id="A0AAD8EM10"/>
<proteinExistence type="predicted"/>
<sequence length="113" mass="12553">MSLLKIILFSFLIYGCKSQLPASTSMPTCRIWCQVPSFYPWEAVTYYCCDSQVKPGSCPPLRLMCTETLGIPESVGNGETQPPICQHDNQCAGDDKCCYDQCLLHCTCKPVNS</sequence>
<dbReference type="Pfam" id="PF00095">
    <property type="entry name" value="WAP"/>
    <property type="match status" value="1"/>
</dbReference>
<reference evidence="3" key="2">
    <citation type="submission" date="2023-05" db="EMBL/GenBank/DDBJ databases">
        <authorList>
            <person name="Fouks B."/>
        </authorList>
    </citation>
    <scope>NUCLEOTIDE SEQUENCE</scope>
    <source>
        <strain evidence="3">Stay&amp;Tobe</strain>
        <tissue evidence="3">Testes</tissue>
    </source>
</reference>
<comment type="caution">
    <text evidence="3">The sequence shown here is derived from an EMBL/GenBank/DDBJ whole genome shotgun (WGS) entry which is preliminary data.</text>
</comment>
<evidence type="ECO:0000259" key="2">
    <source>
        <dbReference type="PROSITE" id="PS51390"/>
    </source>
</evidence>
<reference evidence="3" key="1">
    <citation type="journal article" date="2023" name="IScience">
        <title>Live-bearing cockroach genome reveals convergent evolutionary mechanisms linked to viviparity in insects and beyond.</title>
        <authorList>
            <person name="Fouks B."/>
            <person name="Harrison M.C."/>
            <person name="Mikhailova A.A."/>
            <person name="Marchal E."/>
            <person name="English S."/>
            <person name="Carruthers M."/>
            <person name="Jennings E.C."/>
            <person name="Chiamaka E.L."/>
            <person name="Frigard R.A."/>
            <person name="Pippel M."/>
            <person name="Attardo G.M."/>
            <person name="Benoit J.B."/>
            <person name="Bornberg-Bauer E."/>
            <person name="Tobe S.S."/>
        </authorList>
    </citation>
    <scope>NUCLEOTIDE SEQUENCE</scope>
    <source>
        <strain evidence="3">Stay&amp;Tobe</strain>
    </source>
</reference>
<dbReference type="PROSITE" id="PS51390">
    <property type="entry name" value="WAP"/>
    <property type="match status" value="1"/>
</dbReference>
<dbReference type="InterPro" id="IPR008197">
    <property type="entry name" value="WAP_dom"/>
</dbReference>
<feature type="chain" id="PRO_5042198871" description="WAP domain-containing protein" evidence="1">
    <location>
        <begin position="19"/>
        <end position="113"/>
    </location>
</feature>
<dbReference type="EMBL" id="JASPKZ010002685">
    <property type="protein sequence ID" value="KAJ9595198.1"/>
    <property type="molecule type" value="Genomic_DNA"/>
</dbReference>
<accession>A0AAD8EM10</accession>
<protein>
    <recommendedName>
        <fullName evidence="2">WAP domain-containing protein</fullName>
    </recommendedName>
</protein>
<dbReference type="Gene3D" id="4.10.75.10">
    <property type="entry name" value="Elafin-like"/>
    <property type="match status" value="1"/>
</dbReference>
<organism evidence="3 4">
    <name type="scientific">Diploptera punctata</name>
    <name type="common">Pacific beetle cockroach</name>
    <dbReference type="NCBI Taxonomy" id="6984"/>
    <lineage>
        <taxon>Eukaryota</taxon>
        <taxon>Metazoa</taxon>
        <taxon>Ecdysozoa</taxon>
        <taxon>Arthropoda</taxon>
        <taxon>Hexapoda</taxon>
        <taxon>Insecta</taxon>
        <taxon>Pterygota</taxon>
        <taxon>Neoptera</taxon>
        <taxon>Polyneoptera</taxon>
        <taxon>Dictyoptera</taxon>
        <taxon>Blattodea</taxon>
        <taxon>Blaberoidea</taxon>
        <taxon>Blaberidae</taxon>
        <taxon>Diplopterinae</taxon>
        <taxon>Diploptera</taxon>
    </lineage>
</organism>